<evidence type="ECO:0000256" key="2">
    <source>
        <dbReference type="ARBA" id="ARBA00023315"/>
    </source>
</evidence>
<name>A0A1W2H8R2_9BACT</name>
<dbReference type="InterPro" id="IPR016181">
    <property type="entry name" value="Acyl_CoA_acyltransferase"/>
</dbReference>
<accession>A0A1W2H8R2</accession>
<dbReference type="CDD" id="cd04301">
    <property type="entry name" value="NAT_SF"/>
    <property type="match status" value="1"/>
</dbReference>
<dbReference type="PROSITE" id="PS51186">
    <property type="entry name" value="GNAT"/>
    <property type="match status" value="1"/>
</dbReference>
<protein>
    <submittedName>
        <fullName evidence="4">Acetyltransferase (GNAT) family protein</fullName>
    </submittedName>
</protein>
<feature type="domain" description="N-acetyltransferase" evidence="3">
    <location>
        <begin position="3"/>
        <end position="149"/>
    </location>
</feature>
<dbReference type="GO" id="GO:0008080">
    <property type="term" value="F:N-acetyltransferase activity"/>
    <property type="evidence" value="ECO:0007669"/>
    <property type="project" value="UniProtKB-ARBA"/>
</dbReference>
<dbReference type="InterPro" id="IPR051016">
    <property type="entry name" value="Diverse_Substrate_AcTransf"/>
</dbReference>
<organism evidence="4 5">
    <name type="scientific">Aquiflexum balticum DSM 16537</name>
    <dbReference type="NCBI Taxonomy" id="758820"/>
    <lineage>
        <taxon>Bacteria</taxon>
        <taxon>Pseudomonadati</taxon>
        <taxon>Bacteroidota</taxon>
        <taxon>Cytophagia</taxon>
        <taxon>Cytophagales</taxon>
        <taxon>Cyclobacteriaceae</taxon>
        <taxon>Aquiflexum</taxon>
    </lineage>
</organism>
<dbReference type="OrthoDB" id="9805924at2"/>
<dbReference type="Gene3D" id="3.40.630.30">
    <property type="match status" value="1"/>
</dbReference>
<dbReference type="RefSeq" id="WP_084122000.1">
    <property type="nucleotide sequence ID" value="NZ_LT838813.1"/>
</dbReference>
<evidence type="ECO:0000313" key="4">
    <source>
        <dbReference type="EMBL" id="SMD45263.1"/>
    </source>
</evidence>
<evidence type="ECO:0000256" key="1">
    <source>
        <dbReference type="ARBA" id="ARBA00022679"/>
    </source>
</evidence>
<gene>
    <name evidence="4" type="ORF">SAMN00777080_3911</name>
</gene>
<dbReference type="AlphaFoldDB" id="A0A1W2H8R2"/>
<keyword evidence="2" id="KW-0012">Acyltransferase</keyword>
<sequence length="149" mass="17312">MNYIIRPCEEKDLPDLVKLCKAHADYEKSEYSVDGKEQGLREGIFGDPKRLHVWIVEVDGKPEGFTSFTFDFSTWEASSFLYMDCLYLNEICRGKGIGTEIMNRIREVAKEKKCVNIQWQTPEFNAMAIRFYVGLGSVGKQKMRFFMEP</sequence>
<dbReference type="SUPFAM" id="SSF55729">
    <property type="entry name" value="Acyl-CoA N-acyltransferases (Nat)"/>
    <property type="match status" value="1"/>
</dbReference>
<dbReference type="Pfam" id="PF00583">
    <property type="entry name" value="Acetyltransf_1"/>
    <property type="match status" value="1"/>
</dbReference>
<dbReference type="STRING" id="758820.SAMN00777080_3911"/>
<dbReference type="PANTHER" id="PTHR10545:SF29">
    <property type="entry name" value="GH14572P-RELATED"/>
    <property type="match status" value="1"/>
</dbReference>
<proteinExistence type="predicted"/>
<reference evidence="5" key="1">
    <citation type="submission" date="2017-04" db="EMBL/GenBank/DDBJ databases">
        <authorList>
            <person name="Varghese N."/>
            <person name="Submissions S."/>
        </authorList>
    </citation>
    <scope>NUCLEOTIDE SEQUENCE [LARGE SCALE GENOMIC DNA]</scope>
    <source>
        <strain evidence="5">DSM 16537</strain>
    </source>
</reference>
<dbReference type="InterPro" id="IPR000182">
    <property type="entry name" value="GNAT_dom"/>
</dbReference>
<dbReference type="Proteomes" id="UP000192333">
    <property type="component" value="Chromosome I"/>
</dbReference>
<dbReference type="PANTHER" id="PTHR10545">
    <property type="entry name" value="DIAMINE N-ACETYLTRANSFERASE"/>
    <property type="match status" value="1"/>
</dbReference>
<keyword evidence="5" id="KW-1185">Reference proteome</keyword>
<evidence type="ECO:0000259" key="3">
    <source>
        <dbReference type="PROSITE" id="PS51186"/>
    </source>
</evidence>
<dbReference type="EMBL" id="LT838813">
    <property type="protein sequence ID" value="SMD45263.1"/>
    <property type="molecule type" value="Genomic_DNA"/>
</dbReference>
<keyword evidence="1 4" id="KW-0808">Transferase</keyword>
<evidence type="ECO:0000313" key="5">
    <source>
        <dbReference type="Proteomes" id="UP000192333"/>
    </source>
</evidence>